<accession>A0A371E6E3</accession>
<dbReference type="Proteomes" id="UP000257109">
    <property type="component" value="Unassembled WGS sequence"/>
</dbReference>
<sequence>MASVELDPRSPIEQEPKPIEKLKSWLVTTNAQRDLVLDSDFAEASLKLFVGGAVSIEEAGLGHLDQ</sequence>
<dbReference type="AlphaFoldDB" id="A0A371E6E3"/>
<reference evidence="1" key="1">
    <citation type="submission" date="2018-05" db="EMBL/GenBank/DDBJ databases">
        <title>Draft genome of Mucuna pruriens seed.</title>
        <authorList>
            <person name="Nnadi N.E."/>
            <person name="Vos R."/>
            <person name="Hasami M.H."/>
            <person name="Devisetty U.K."/>
            <person name="Aguiy J.C."/>
        </authorList>
    </citation>
    <scope>NUCLEOTIDE SEQUENCE [LARGE SCALE GENOMIC DNA]</scope>
    <source>
        <strain evidence="1">JCA_2017</strain>
    </source>
</reference>
<comment type="caution">
    <text evidence="1">The sequence shown here is derived from an EMBL/GenBank/DDBJ whole genome shotgun (WGS) entry which is preliminary data.</text>
</comment>
<name>A0A371E6E3_MUCPR</name>
<dbReference type="EMBL" id="QJKJ01016037">
    <property type="protein sequence ID" value="RDX61601.1"/>
    <property type="molecule type" value="Genomic_DNA"/>
</dbReference>
<organism evidence="1 2">
    <name type="scientific">Mucuna pruriens</name>
    <name type="common">Velvet bean</name>
    <name type="synonym">Dolichos pruriens</name>
    <dbReference type="NCBI Taxonomy" id="157652"/>
    <lineage>
        <taxon>Eukaryota</taxon>
        <taxon>Viridiplantae</taxon>
        <taxon>Streptophyta</taxon>
        <taxon>Embryophyta</taxon>
        <taxon>Tracheophyta</taxon>
        <taxon>Spermatophyta</taxon>
        <taxon>Magnoliopsida</taxon>
        <taxon>eudicotyledons</taxon>
        <taxon>Gunneridae</taxon>
        <taxon>Pentapetalae</taxon>
        <taxon>rosids</taxon>
        <taxon>fabids</taxon>
        <taxon>Fabales</taxon>
        <taxon>Fabaceae</taxon>
        <taxon>Papilionoideae</taxon>
        <taxon>50 kb inversion clade</taxon>
        <taxon>NPAAA clade</taxon>
        <taxon>indigoferoid/millettioid clade</taxon>
        <taxon>Phaseoleae</taxon>
        <taxon>Mucuna</taxon>
    </lineage>
</organism>
<gene>
    <name evidence="1" type="ORF">CR513_60154</name>
</gene>
<protein>
    <submittedName>
        <fullName evidence="1">Uncharacterized protein</fullName>
    </submittedName>
</protein>
<keyword evidence="2" id="KW-1185">Reference proteome</keyword>
<evidence type="ECO:0000313" key="1">
    <source>
        <dbReference type="EMBL" id="RDX61601.1"/>
    </source>
</evidence>
<feature type="non-terminal residue" evidence="1">
    <location>
        <position position="1"/>
    </location>
</feature>
<evidence type="ECO:0000313" key="2">
    <source>
        <dbReference type="Proteomes" id="UP000257109"/>
    </source>
</evidence>
<proteinExistence type="predicted"/>